<dbReference type="STRING" id="562729.RNAN_1269"/>
<reference evidence="2 3" key="1">
    <citation type="journal article" date="2012" name="J. Bacteriol.">
        <title>Genome Sequence of the Protease-Producing Bacterium Rheinheimera nanhaiensis E407-8T, Isolated from Deep-Sea Sediment of the South China Sea.</title>
        <authorList>
            <person name="Zhang X.-Y."/>
            <person name="Zhang Y.-J."/>
            <person name="Qin Q.-L."/>
            <person name="Xie B.-B."/>
            <person name="Chen X.-L."/>
            <person name="Zhou B.-C."/>
            <person name="Zhang Y.-Z."/>
        </authorList>
    </citation>
    <scope>NUCLEOTIDE SEQUENCE [LARGE SCALE GENOMIC DNA]</scope>
    <source>
        <strain evidence="2 3">E407-8</strain>
    </source>
</reference>
<sequence length="472" mass="53977">MSPLAYSISIYRLLGLPEIKQDHTFLARRITLTKDLVNAVCGLWSCHSSGFSAEVVIGTQRFNGSSDCAHALKQKVGEQASLVKVELSRISDGQFYLNIGDLASRAKTLNKGKLPEQFFLVDVDYFYPIDKQYKNEPLIENLENICLFINNIKQICHYHDVTPIGSSRAILVISDEDNRSLSPKSIELNFSEELLQLERAPDLTLLSELTSSDVSPHKEEKLSTLRIAIWEFLTFAKDGDSTIYYLALNWSDILERYRANYEIYIRGFSFNKFSNEVGEYIHNAIKSANDLVSDVVVKTLSVPSLFALWLFVLRSPNFDWSFSLGLCIVVLFGTVVVSFQIESQLYLIGQVKFRTLNSLLRFHRRLRLSNEPTTEKSEIADLIDGFSSDFDKRLRLITNRLLFMRGAIWFFLIVAVVGTVESGWVYGFSSMPVYFVLFIWVTLIFLILKLTNKKNISTVIYRTPSESEKRFD</sequence>
<keyword evidence="1" id="KW-1133">Transmembrane helix</keyword>
<evidence type="ECO:0000313" key="2">
    <source>
        <dbReference type="EMBL" id="GAB58298.1"/>
    </source>
</evidence>
<comment type="caution">
    <text evidence="2">The sequence shown here is derived from an EMBL/GenBank/DDBJ whole genome shotgun (WGS) entry which is preliminary data.</text>
</comment>
<evidence type="ECO:0000256" key="1">
    <source>
        <dbReference type="SAM" id="Phobius"/>
    </source>
</evidence>
<dbReference type="EMBL" id="BAFK01000005">
    <property type="protein sequence ID" value="GAB58298.1"/>
    <property type="molecule type" value="Genomic_DNA"/>
</dbReference>
<gene>
    <name evidence="2" type="ORF">RNAN_1269</name>
</gene>
<feature type="transmembrane region" description="Helical" evidence="1">
    <location>
        <begin position="426"/>
        <end position="448"/>
    </location>
</feature>
<dbReference type="Proteomes" id="UP000004374">
    <property type="component" value="Unassembled WGS sequence"/>
</dbReference>
<feature type="transmembrane region" description="Helical" evidence="1">
    <location>
        <begin position="402"/>
        <end position="420"/>
    </location>
</feature>
<feature type="transmembrane region" description="Helical" evidence="1">
    <location>
        <begin position="320"/>
        <end position="339"/>
    </location>
</feature>
<evidence type="ECO:0000313" key="3">
    <source>
        <dbReference type="Proteomes" id="UP000004374"/>
    </source>
</evidence>
<keyword evidence="1" id="KW-0812">Transmembrane</keyword>
<accession>I1DW70</accession>
<organism evidence="2 3">
    <name type="scientific">Rheinheimera nanhaiensis E407-8</name>
    <dbReference type="NCBI Taxonomy" id="562729"/>
    <lineage>
        <taxon>Bacteria</taxon>
        <taxon>Pseudomonadati</taxon>
        <taxon>Pseudomonadota</taxon>
        <taxon>Gammaproteobacteria</taxon>
        <taxon>Chromatiales</taxon>
        <taxon>Chromatiaceae</taxon>
        <taxon>Rheinheimera</taxon>
    </lineage>
</organism>
<keyword evidence="3" id="KW-1185">Reference proteome</keyword>
<name>I1DW70_9GAMM</name>
<dbReference type="OrthoDB" id="6184272at2"/>
<proteinExistence type="predicted"/>
<dbReference type="AlphaFoldDB" id="I1DW70"/>
<keyword evidence="1" id="KW-0472">Membrane</keyword>
<protein>
    <submittedName>
        <fullName evidence="2">Uncharacterized protein</fullName>
    </submittedName>
</protein>
<dbReference type="RefSeq" id="WP_008219853.1">
    <property type="nucleotide sequence ID" value="NZ_BAFK01000005.1"/>
</dbReference>